<gene>
    <name evidence="3" type="ORF">BAUCODRAFT_81223</name>
</gene>
<dbReference type="RefSeq" id="XP_007671785.1">
    <property type="nucleotide sequence ID" value="XM_007673595.1"/>
</dbReference>
<dbReference type="InterPro" id="IPR040151">
    <property type="entry name" value="Gfd2/YDR514C-like"/>
</dbReference>
<evidence type="ECO:0000313" key="4">
    <source>
        <dbReference type="Proteomes" id="UP000011761"/>
    </source>
</evidence>
<dbReference type="InterPro" id="IPR048519">
    <property type="entry name" value="Gfd2/YDR514C-like_C"/>
</dbReference>
<dbReference type="Proteomes" id="UP000011761">
    <property type="component" value="Unassembled WGS sequence"/>
</dbReference>
<dbReference type="AlphaFoldDB" id="M2NN11"/>
<feature type="compositionally biased region" description="Low complexity" evidence="1">
    <location>
        <begin position="75"/>
        <end position="89"/>
    </location>
</feature>
<evidence type="ECO:0000256" key="1">
    <source>
        <dbReference type="SAM" id="MobiDB-lite"/>
    </source>
</evidence>
<dbReference type="Pfam" id="PF21762">
    <property type="entry name" value="DEDDh_C"/>
    <property type="match status" value="1"/>
</dbReference>
<dbReference type="Gene3D" id="3.30.420.10">
    <property type="entry name" value="Ribonuclease H-like superfamily/Ribonuclease H"/>
    <property type="match status" value="1"/>
</dbReference>
<name>M2NN11_BAUPA</name>
<dbReference type="PANTHER" id="PTHR28083:SF1">
    <property type="entry name" value="GOOD FOR FULL DBP5 ACTIVITY PROTEIN 2"/>
    <property type="match status" value="1"/>
</dbReference>
<sequence length="592" mass="66486">MAQPSGYERFVALMGGQQNLPPKRAMAAPPKNNEEQAPPQASTRDPFETLPSLEEVIAQTKRNEEEDKAARAAREQASQASDQDYSQHQIPGAQASEMSSFPPSYAVNHSTAHMGTSAPRGITFTPFLAVTRYCYKFVSKEYMQPLATAFFDANKIYDRPWDFFYLWSAAYETSKPLTFVPTHQLQSLLDEINQAFPRAHVKITNELVDDGLVLCLDDFPDELRPRWLGQSMSKEQYEQLTASIPFPEQMQIPEHRTLEAYKDMVDRVTELNKNKSKAKRKGGQQAAIHRRQEVGKQVVRAQRLLGLRQKNEQDSLLGINSLSLSTLDPTEPVPYPFELDVIFIAVDAEAYELSPKVVTEVGVATLDTRDLQGQAPGRAGEEWHKHIRARHFRIVEHKKLVNSKFVQGSPDRFEFGKSEFVGKEVIASQLTACFHEPFSKSSQGEATDLPMKDGVEERRNIVLLGHGTGQDIAYLQSIGFSVLNRSNLLEAMDTAIMFRSYTGDNNPTSLGRVLYHFDLEGWSLHNAGNDAVYTLRAMLAICVKAAVETEKDVEVKHEEVKEKRREDALAAAVERVEDDHEGWGIGKDEDGG</sequence>
<dbReference type="OMA" id="CVDVESY"/>
<keyword evidence="4" id="KW-1185">Reference proteome</keyword>
<evidence type="ECO:0000259" key="2">
    <source>
        <dbReference type="Pfam" id="PF21762"/>
    </source>
</evidence>
<proteinExistence type="predicted"/>
<dbReference type="EMBL" id="KB445550">
    <property type="protein sequence ID" value="EMD00601.1"/>
    <property type="molecule type" value="Genomic_DNA"/>
</dbReference>
<dbReference type="KEGG" id="bcom:BAUCODRAFT_81223"/>
<dbReference type="GO" id="GO:0003676">
    <property type="term" value="F:nucleic acid binding"/>
    <property type="evidence" value="ECO:0007669"/>
    <property type="project" value="InterPro"/>
</dbReference>
<dbReference type="InterPro" id="IPR012337">
    <property type="entry name" value="RNaseH-like_sf"/>
</dbReference>
<dbReference type="GeneID" id="19117388"/>
<dbReference type="InterPro" id="IPR036397">
    <property type="entry name" value="RNaseH_sf"/>
</dbReference>
<feature type="non-terminal residue" evidence="3">
    <location>
        <position position="592"/>
    </location>
</feature>
<dbReference type="SUPFAM" id="SSF53098">
    <property type="entry name" value="Ribonuclease H-like"/>
    <property type="match status" value="1"/>
</dbReference>
<accession>M2NN11</accession>
<protein>
    <recommendedName>
        <fullName evidence="2">Gfd2/YDR514C-like C-terminal domain-containing protein</fullName>
    </recommendedName>
</protein>
<feature type="compositionally biased region" description="Basic and acidic residues" evidence="1">
    <location>
        <begin position="61"/>
        <end position="74"/>
    </location>
</feature>
<dbReference type="GO" id="GO:0005634">
    <property type="term" value="C:nucleus"/>
    <property type="evidence" value="ECO:0007669"/>
    <property type="project" value="TreeGrafter"/>
</dbReference>
<dbReference type="OrthoDB" id="5953249at2759"/>
<dbReference type="HOGENOM" id="CLU_016815_4_0_1"/>
<dbReference type="PANTHER" id="PTHR28083">
    <property type="entry name" value="GOOD FOR FULL DBP5 ACTIVITY PROTEIN 2"/>
    <property type="match status" value="1"/>
</dbReference>
<evidence type="ECO:0000313" key="3">
    <source>
        <dbReference type="EMBL" id="EMD00601.1"/>
    </source>
</evidence>
<feature type="domain" description="Gfd2/YDR514C-like C-terminal" evidence="2">
    <location>
        <begin position="342"/>
        <end position="541"/>
    </location>
</feature>
<dbReference type="eggNOG" id="ENOG502QTQR">
    <property type="taxonomic scope" value="Eukaryota"/>
</dbReference>
<reference evidence="3 4" key="1">
    <citation type="journal article" date="2012" name="PLoS Pathog.">
        <title>Diverse lifestyles and strategies of plant pathogenesis encoded in the genomes of eighteen Dothideomycetes fungi.</title>
        <authorList>
            <person name="Ohm R.A."/>
            <person name="Feau N."/>
            <person name="Henrissat B."/>
            <person name="Schoch C.L."/>
            <person name="Horwitz B.A."/>
            <person name="Barry K.W."/>
            <person name="Condon B.J."/>
            <person name="Copeland A.C."/>
            <person name="Dhillon B."/>
            <person name="Glaser F."/>
            <person name="Hesse C.N."/>
            <person name="Kosti I."/>
            <person name="LaButti K."/>
            <person name="Lindquist E.A."/>
            <person name="Lucas S."/>
            <person name="Salamov A.A."/>
            <person name="Bradshaw R.E."/>
            <person name="Ciuffetti L."/>
            <person name="Hamelin R.C."/>
            <person name="Kema G.H.J."/>
            <person name="Lawrence C."/>
            <person name="Scott J.A."/>
            <person name="Spatafora J.W."/>
            <person name="Turgeon B.G."/>
            <person name="de Wit P.J.G.M."/>
            <person name="Zhong S."/>
            <person name="Goodwin S.B."/>
            <person name="Grigoriev I.V."/>
        </authorList>
    </citation>
    <scope>NUCLEOTIDE SEQUENCE [LARGE SCALE GENOMIC DNA]</scope>
    <source>
        <strain evidence="3 4">UAMH 10762</strain>
    </source>
</reference>
<feature type="region of interest" description="Disordered" evidence="1">
    <location>
        <begin position="1"/>
        <end position="100"/>
    </location>
</feature>
<organism evidence="3 4">
    <name type="scientific">Baudoinia panamericana (strain UAMH 10762)</name>
    <name type="common">Angels' share fungus</name>
    <name type="synonym">Baudoinia compniacensis (strain UAMH 10762)</name>
    <dbReference type="NCBI Taxonomy" id="717646"/>
    <lineage>
        <taxon>Eukaryota</taxon>
        <taxon>Fungi</taxon>
        <taxon>Dikarya</taxon>
        <taxon>Ascomycota</taxon>
        <taxon>Pezizomycotina</taxon>
        <taxon>Dothideomycetes</taxon>
        <taxon>Dothideomycetidae</taxon>
        <taxon>Mycosphaerellales</taxon>
        <taxon>Teratosphaeriaceae</taxon>
        <taxon>Baudoinia</taxon>
    </lineage>
</organism>